<accession>M6UF05</accession>
<keyword evidence="1" id="KW-1133">Transmembrane helix</keyword>
<dbReference type="EMBL" id="AHOP02000001">
    <property type="protein sequence ID" value="EMO43120.1"/>
    <property type="molecule type" value="Genomic_DNA"/>
</dbReference>
<keyword evidence="1" id="KW-0812">Transmembrane</keyword>
<dbReference type="AlphaFoldDB" id="M6UF05"/>
<gene>
    <name evidence="2" type="ORF">LEP1GSC186_2517</name>
</gene>
<protein>
    <submittedName>
        <fullName evidence="2">Glycosyltransferase, TIGR0xxxx family</fullName>
    </submittedName>
</protein>
<dbReference type="NCBIfam" id="TIGR04372">
    <property type="entry name" value="glycosyl_04372"/>
    <property type="match status" value="1"/>
</dbReference>
<dbReference type="GO" id="GO:0016740">
    <property type="term" value="F:transferase activity"/>
    <property type="evidence" value="ECO:0007669"/>
    <property type="project" value="UniProtKB-KW"/>
</dbReference>
<organism evidence="2 3">
    <name type="scientific">Leptospira noguchii serovar Autumnalis str. ZUN142</name>
    <dbReference type="NCBI Taxonomy" id="1085540"/>
    <lineage>
        <taxon>Bacteria</taxon>
        <taxon>Pseudomonadati</taxon>
        <taxon>Spirochaetota</taxon>
        <taxon>Spirochaetia</taxon>
        <taxon>Leptospirales</taxon>
        <taxon>Leptospiraceae</taxon>
        <taxon>Leptospira</taxon>
    </lineage>
</organism>
<name>M6UF05_9LEPT</name>
<keyword evidence="1" id="KW-0472">Membrane</keyword>
<evidence type="ECO:0000313" key="3">
    <source>
        <dbReference type="Proteomes" id="UP000012153"/>
    </source>
</evidence>
<proteinExistence type="predicted"/>
<keyword evidence="2" id="KW-0808">Transferase</keyword>
<dbReference type="Proteomes" id="UP000012153">
    <property type="component" value="Unassembled WGS sequence"/>
</dbReference>
<evidence type="ECO:0000256" key="1">
    <source>
        <dbReference type="SAM" id="Phobius"/>
    </source>
</evidence>
<feature type="transmembrane region" description="Helical" evidence="1">
    <location>
        <begin position="20"/>
        <end position="44"/>
    </location>
</feature>
<dbReference type="InterPro" id="IPR030808">
    <property type="entry name" value="Glycosyl_04372"/>
</dbReference>
<comment type="caution">
    <text evidence="2">The sequence shown here is derived from an EMBL/GenBank/DDBJ whole genome shotgun (WGS) entry which is preliminary data.</text>
</comment>
<sequence length="413" mass="49061">MEKDVRALARKMSKNSRSHIFIRIINKIKLLSTSFWAIPLVLIIRKLKPYCLVRFGIIDSTRIGHFNAQSVMYWTSLQEQPINTVDLFWFSEKVSNRQWERMARRKLKIHWSVYYLDHWNKKISGGQDHILKPTTRDIQGKLKQMNVIPFEFLPEEVAQAKDWLRAQGWKDHEKFVCLLVRDSSYLQISPLLKNENWDYHSYRDTDISDYVPAVEWLAGQGIWVLRMGSVMAKPIPTNHSRVIDYAFHPNKNELLDIWLFANCDLCISTGSGLDSITEFYNKPILFVNFIPLSHIWSWCDSLNIPKHLFWKTTGKALTWREHLKYNYARTDDYEKAGIIVKDLSSDEILDATKECWQRVEDNWVDSLEDIQRQKKFWEILKECPDYSKRHDWIHPKCRIGATWLKSNNYDFLI</sequence>
<evidence type="ECO:0000313" key="2">
    <source>
        <dbReference type="EMBL" id="EMO43120.1"/>
    </source>
</evidence>
<dbReference type="RefSeq" id="WP_004434663.1">
    <property type="nucleotide sequence ID" value="NZ_AHOP02000001.1"/>
</dbReference>
<reference evidence="2 3" key="1">
    <citation type="submission" date="2013-01" db="EMBL/GenBank/DDBJ databases">
        <authorList>
            <person name="Harkins D.M."/>
            <person name="Durkin A.S."/>
            <person name="Brinkac L.M."/>
            <person name="Haft D.H."/>
            <person name="Selengut J.D."/>
            <person name="Sanka R."/>
            <person name="DePew J."/>
            <person name="Purushe J."/>
            <person name="Matthias M.A."/>
            <person name="Vinetz J.M."/>
            <person name="Sutton G.G."/>
            <person name="Nierman W.C."/>
            <person name="Fouts D.E."/>
        </authorList>
    </citation>
    <scope>NUCLEOTIDE SEQUENCE [LARGE SCALE GENOMIC DNA]</scope>
    <source>
        <strain evidence="2 3">ZUN142</strain>
    </source>
</reference>